<feature type="region of interest" description="Disordered" evidence="4">
    <location>
        <begin position="48"/>
        <end position="74"/>
    </location>
</feature>
<dbReference type="RefSeq" id="WP_140989913.1">
    <property type="nucleotide sequence ID" value="NZ_VHIQ01000003.1"/>
</dbReference>
<evidence type="ECO:0000256" key="1">
    <source>
        <dbReference type="ARBA" id="ARBA00010834"/>
    </source>
</evidence>
<organism evidence="5 6">
    <name type="scientific">Paucihalobacter ruber</name>
    <dbReference type="NCBI Taxonomy" id="2567861"/>
    <lineage>
        <taxon>Bacteria</taxon>
        <taxon>Pseudomonadati</taxon>
        <taxon>Bacteroidota</taxon>
        <taxon>Flavobacteriia</taxon>
        <taxon>Flavobacteriales</taxon>
        <taxon>Flavobacteriaceae</taxon>
        <taxon>Paucihalobacter</taxon>
    </lineage>
</organism>
<dbReference type="Pfam" id="PF17070">
    <property type="entry name" value="Thx"/>
    <property type="match status" value="1"/>
</dbReference>
<gene>
    <name evidence="5" type="ORF">FJ651_07610</name>
</gene>
<dbReference type="OrthoDB" id="965797at2"/>
<comment type="caution">
    <text evidence="5">The sequence shown here is derived from an EMBL/GenBank/DDBJ whole genome shotgun (WGS) entry which is preliminary data.</text>
</comment>
<dbReference type="InterPro" id="IPR031414">
    <property type="entry name" value="Ribosomal_bTHX"/>
</dbReference>
<evidence type="ECO:0000256" key="2">
    <source>
        <dbReference type="ARBA" id="ARBA00022980"/>
    </source>
</evidence>
<feature type="compositionally biased region" description="Basic residues" evidence="4">
    <location>
        <begin position="53"/>
        <end position="67"/>
    </location>
</feature>
<name>A0A506PJI5_9FLAO</name>
<comment type="similarity">
    <text evidence="1">Belongs to the bacterial ribosomal protein bTHX family.</text>
</comment>
<accession>A0A506PJI5</accession>
<protein>
    <submittedName>
        <fullName evidence="5">30S ribosomal protein THX</fullName>
    </submittedName>
</protein>
<proteinExistence type="inferred from homology"/>
<reference evidence="5 6" key="1">
    <citation type="submission" date="2019-06" db="EMBL/GenBank/DDBJ databases">
        <title>Flavobacteriaceae Paucihalobacterium erythroidium CWB-1, complete genome.</title>
        <authorList>
            <person name="Wu S."/>
        </authorList>
    </citation>
    <scope>NUCLEOTIDE SEQUENCE [LARGE SCALE GENOMIC DNA]</scope>
    <source>
        <strain evidence="5 6">CWB-1</strain>
    </source>
</reference>
<dbReference type="InterPro" id="IPR030826">
    <property type="entry name" value="Ribosomal_bTHX/bTHXc/bTHXm"/>
</dbReference>
<dbReference type="GO" id="GO:1990904">
    <property type="term" value="C:ribonucleoprotein complex"/>
    <property type="evidence" value="ECO:0007669"/>
    <property type="project" value="UniProtKB-KW"/>
</dbReference>
<keyword evidence="2 5" id="KW-0689">Ribosomal protein</keyword>
<keyword evidence="3" id="KW-0687">Ribonucleoprotein</keyword>
<evidence type="ECO:0000256" key="4">
    <source>
        <dbReference type="SAM" id="MobiDB-lite"/>
    </source>
</evidence>
<dbReference type="GO" id="GO:0005840">
    <property type="term" value="C:ribosome"/>
    <property type="evidence" value="ECO:0007669"/>
    <property type="project" value="UniProtKB-KW"/>
</dbReference>
<dbReference type="AlphaFoldDB" id="A0A506PJI5"/>
<evidence type="ECO:0000256" key="3">
    <source>
        <dbReference type="ARBA" id="ARBA00023274"/>
    </source>
</evidence>
<evidence type="ECO:0000313" key="5">
    <source>
        <dbReference type="EMBL" id="TPV34016.1"/>
    </source>
</evidence>
<sequence length="74" mass="7948">MGKGDKKTKRGKIISGSYGVLRPKKKALPKLVSKPKKETQVKVVAEAAEKTVKKPAAKKTSTKKASTKKAEAVK</sequence>
<dbReference type="NCBIfam" id="TIGR04560">
    <property type="entry name" value="ribo_THX"/>
    <property type="match status" value="1"/>
</dbReference>
<keyword evidence="6" id="KW-1185">Reference proteome</keyword>
<evidence type="ECO:0000313" key="6">
    <source>
        <dbReference type="Proteomes" id="UP000317332"/>
    </source>
</evidence>
<dbReference type="EMBL" id="VHIQ01000003">
    <property type="protein sequence ID" value="TPV34016.1"/>
    <property type="molecule type" value="Genomic_DNA"/>
</dbReference>
<dbReference type="Proteomes" id="UP000317332">
    <property type="component" value="Unassembled WGS sequence"/>
</dbReference>